<dbReference type="EMBL" id="CADCUK010000108">
    <property type="protein sequence ID" value="CAA9373797.1"/>
    <property type="molecule type" value="Genomic_DNA"/>
</dbReference>
<name>A0A6J4N3B5_9ACTN</name>
<gene>
    <name evidence="2" type="ORF">AVDCRST_MAG47-1566</name>
</gene>
<proteinExistence type="predicted"/>
<protein>
    <submittedName>
        <fullName evidence="2">Uncharacterized protein</fullName>
    </submittedName>
</protein>
<sequence length="169" mass="18536">DVSGRQRSGGRRCPRRGEPQGADHPQVERDAAGAPRRPDRRAGADRLPPHGAVLATLRRPGADHEERVPDHRLLRDPVSGAAHRTGGLPPGPLRPVREGVADQRSELRGPGRPDDDGGDDDRGDVRGLRPRGRTHRSRPLELDHRSGPRRALARRAVGRRRGHRLRGGL</sequence>
<reference evidence="2" key="1">
    <citation type="submission" date="2020-02" db="EMBL/GenBank/DDBJ databases">
        <authorList>
            <person name="Meier V. D."/>
        </authorList>
    </citation>
    <scope>NUCLEOTIDE SEQUENCE</scope>
    <source>
        <strain evidence="2">AVDCRST_MAG47</strain>
    </source>
</reference>
<feature type="compositionally biased region" description="Basic residues" evidence="1">
    <location>
        <begin position="147"/>
        <end position="169"/>
    </location>
</feature>
<feature type="compositionally biased region" description="Basic and acidic residues" evidence="1">
    <location>
        <begin position="60"/>
        <end position="75"/>
    </location>
</feature>
<feature type="region of interest" description="Disordered" evidence="1">
    <location>
        <begin position="1"/>
        <end position="169"/>
    </location>
</feature>
<feature type="compositionally biased region" description="Basic and acidic residues" evidence="1">
    <location>
        <begin position="95"/>
        <end position="115"/>
    </location>
</feature>
<feature type="non-terminal residue" evidence="2">
    <location>
        <position position="169"/>
    </location>
</feature>
<evidence type="ECO:0000256" key="1">
    <source>
        <dbReference type="SAM" id="MobiDB-lite"/>
    </source>
</evidence>
<dbReference type="AlphaFoldDB" id="A0A6J4N3B5"/>
<organism evidence="2">
    <name type="scientific">uncultured Nocardioidaceae bacterium</name>
    <dbReference type="NCBI Taxonomy" id="253824"/>
    <lineage>
        <taxon>Bacteria</taxon>
        <taxon>Bacillati</taxon>
        <taxon>Actinomycetota</taxon>
        <taxon>Actinomycetes</taxon>
        <taxon>Propionibacteriales</taxon>
        <taxon>Nocardioidaceae</taxon>
        <taxon>environmental samples</taxon>
    </lineage>
</organism>
<feature type="compositionally biased region" description="Basic and acidic residues" evidence="1">
    <location>
        <begin position="25"/>
        <end position="48"/>
    </location>
</feature>
<accession>A0A6J4N3B5</accession>
<evidence type="ECO:0000313" key="2">
    <source>
        <dbReference type="EMBL" id="CAA9373797.1"/>
    </source>
</evidence>
<feature type="non-terminal residue" evidence="2">
    <location>
        <position position="1"/>
    </location>
</feature>
<feature type="compositionally biased region" description="Basic residues" evidence="1">
    <location>
        <begin position="128"/>
        <end position="137"/>
    </location>
</feature>